<dbReference type="Gene3D" id="1.20.1440.100">
    <property type="entry name" value="SG protein - dephosphorylation function"/>
    <property type="match status" value="1"/>
</dbReference>
<dbReference type="EMBL" id="JBHSNP010000028">
    <property type="protein sequence ID" value="MFC5604555.1"/>
    <property type="molecule type" value="Genomic_DNA"/>
</dbReference>
<accession>A0ABW0U1B2</accession>
<comment type="caution">
    <text evidence="5">The sequence shown here is derived from an EMBL/GenBank/DDBJ whole genome shotgun (WGS) entry which is preliminary data.</text>
</comment>
<dbReference type="SUPFAM" id="SSF56784">
    <property type="entry name" value="HAD-like"/>
    <property type="match status" value="1"/>
</dbReference>
<evidence type="ECO:0000313" key="6">
    <source>
        <dbReference type="Proteomes" id="UP001596071"/>
    </source>
</evidence>
<dbReference type="Pfam" id="PF12710">
    <property type="entry name" value="HAD"/>
    <property type="match status" value="1"/>
</dbReference>
<dbReference type="Proteomes" id="UP001596071">
    <property type="component" value="Unassembled WGS sequence"/>
</dbReference>
<comment type="similarity">
    <text evidence="1">Belongs to the HAD-like hydrolase superfamily. SerB family.</text>
</comment>
<evidence type="ECO:0000256" key="1">
    <source>
        <dbReference type="ARBA" id="ARBA00009184"/>
    </source>
</evidence>
<evidence type="ECO:0000313" key="5">
    <source>
        <dbReference type="EMBL" id="MFC5604555.1"/>
    </source>
</evidence>
<keyword evidence="2" id="KW-0479">Metal-binding</keyword>
<dbReference type="InterPro" id="IPR006385">
    <property type="entry name" value="HAD_hydro_SerB1"/>
</dbReference>
<proteinExistence type="inferred from homology"/>
<dbReference type="PANTHER" id="PTHR43344">
    <property type="entry name" value="PHOSPHOSERINE PHOSPHATASE"/>
    <property type="match status" value="1"/>
</dbReference>
<dbReference type="NCBIfam" id="TIGR01488">
    <property type="entry name" value="HAD-SF-IB"/>
    <property type="match status" value="1"/>
</dbReference>
<reference evidence="6" key="1">
    <citation type="journal article" date="2019" name="Int. J. Syst. Evol. Microbiol.">
        <title>The Global Catalogue of Microorganisms (GCM) 10K type strain sequencing project: providing services to taxonomists for standard genome sequencing and annotation.</title>
        <authorList>
            <consortium name="The Broad Institute Genomics Platform"/>
            <consortium name="The Broad Institute Genome Sequencing Center for Infectious Disease"/>
            <person name="Wu L."/>
            <person name="Ma J."/>
        </authorList>
    </citation>
    <scope>NUCLEOTIDE SEQUENCE [LARGE SCALE GENOMIC DNA]</scope>
    <source>
        <strain evidence="6">KACC 11299</strain>
    </source>
</reference>
<dbReference type="NCBIfam" id="TIGR01490">
    <property type="entry name" value="HAD-SF-IB-hyp1"/>
    <property type="match status" value="1"/>
</dbReference>
<evidence type="ECO:0000256" key="2">
    <source>
        <dbReference type="ARBA" id="ARBA00022723"/>
    </source>
</evidence>
<dbReference type="Gene3D" id="3.40.50.1000">
    <property type="entry name" value="HAD superfamily/HAD-like"/>
    <property type="match status" value="1"/>
</dbReference>
<dbReference type="InterPro" id="IPR050582">
    <property type="entry name" value="HAD-like_SerB"/>
</dbReference>
<evidence type="ECO:0000256" key="4">
    <source>
        <dbReference type="ARBA" id="ARBA00022842"/>
    </source>
</evidence>
<keyword evidence="3 5" id="KW-0378">Hydrolase</keyword>
<dbReference type="PANTHER" id="PTHR43344:SF13">
    <property type="entry name" value="PHOSPHATASE RV3661-RELATED"/>
    <property type="match status" value="1"/>
</dbReference>
<protein>
    <submittedName>
        <fullName evidence="5">HAD family hydrolase</fullName>
    </submittedName>
</protein>
<dbReference type="InterPro" id="IPR036412">
    <property type="entry name" value="HAD-like_sf"/>
</dbReference>
<evidence type="ECO:0000256" key="3">
    <source>
        <dbReference type="ARBA" id="ARBA00022801"/>
    </source>
</evidence>
<dbReference type="InterPro" id="IPR023214">
    <property type="entry name" value="HAD_sf"/>
</dbReference>
<organism evidence="5 6">
    <name type="scientific">Sporosarcina koreensis</name>
    <dbReference type="NCBI Taxonomy" id="334735"/>
    <lineage>
        <taxon>Bacteria</taxon>
        <taxon>Bacillati</taxon>
        <taxon>Bacillota</taxon>
        <taxon>Bacilli</taxon>
        <taxon>Bacillales</taxon>
        <taxon>Caryophanaceae</taxon>
        <taxon>Sporosarcina</taxon>
    </lineage>
</organism>
<name>A0ABW0U1B2_9BACL</name>
<keyword evidence="4" id="KW-0460">Magnesium</keyword>
<dbReference type="GO" id="GO:0016787">
    <property type="term" value="F:hydrolase activity"/>
    <property type="evidence" value="ECO:0007669"/>
    <property type="project" value="UniProtKB-KW"/>
</dbReference>
<dbReference type="RefSeq" id="WP_381446440.1">
    <property type="nucleotide sequence ID" value="NZ_JBHSNP010000028.1"/>
</dbReference>
<sequence>MKVALFDFDGTLYAKETFQLLMDHLKQHPTHGSKYKAFFRGILPIYIGYKMKIVPEAKMRERSVQLYANALSTLSKMELEHYFAELKEIMRQDLNEEVVERVRQHHRDGMHVMLVSGAYTTLLHAVTDGIVFDTVIGTDIPFTEDGAFDSKTSIYHIQGKRKTEMIMESLQGKQIDWKHSFAYGDSYSDLPVLELVGNPVAVRPEERLRRVAEVRKWTII</sequence>
<keyword evidence="6" id="KW-1185">Reference proteome</keyword>
<gene>
    <name evidence="5" type="ORF">ACFPTP_15080</name>
</gene>